<name>R7QVP3_CHOCR</name>
<feature type="domain" description="Radical SAM core" evidence="6">
    <location>
        <begin position="1"/>
        <end position="111"/>
    </location>
</feature>
<dbReference type="PANTHER" id="PTHR43837">
    <property type="entry name" value="RIBOSOMAL PROTEIN S12 METHYLTHIOTRANSFERASE RIMO"/>
    <property type="match status" value="1"/>
</dbReference>
<evidence type="ECO:0000256" key="4">
    <source>
        <dbReference type="ARBA" id="ARBA00023004"/>
    </source>
</evidence>
<evidence type="ECO:0000256" key="5">
    <source>
        <dbReference type="ARBA" id="ARBA00023014"/>
    </source>
</evidence>
<keyword evidence="8" id="KW-1185">Reference proteome</keyword>
<dbReference type="InterPro" id="IPR002792">
    <property type="entry name" value="TRAM_dom"/>
</dbReference>
<dbReference type="Gene3D" id="2.40.50.140">
    <property type="entry name" value="Nucleic acid-binding proteins"/>
    <property type="match status" value="1"/>
</dbReference>
<keyword evidence="3" id="KW-0479">Metal-binding</keyword>
<evidence type="ECO:0000259" key="6">
    <source>
        <dbReference type="PROSITE" id="PS51918"/>
    </source>
</evidence>
<dbReference type="PROSITE" id="PS51918">
    <property type="entry name" value="RADICAL_SAM"/>
    <property type="match status" value="1"/>
</dbReference>
<reference evidence="8" key="1">
    <citation type="journal article" date="2013" name="Proc. Natl. Acad. Sci. U.S.A.">
        <title>Genome structure and metabolic features in the red seaweed Chondrus crispus shed light on evolution of the Archaeplastida.</title>
        <authorList>
            <person name="Collen J."/>
            <person name="Porcel B."/>
            <person name="Carre W."/>
            <person name="Ball S.G."/>
            <person name="Chaparro C."/>
            <person name="Tonon T."/>
            <person name="Barbeyron T."/>
            <person name="Michel G."/>
            <person name="Noel B."/>
            <person name="Valentin K."/>
            <person name="Elias M."/>
            <person name="Artiguenave F."/>
            <person name="Arun A."/>
            <person name="Aury J.M."/>
            <person name="Barbosa-Neto J.F."/>
            <person name="Bothwell J.H."/>
            <person name="Bouget F.Y."/>
            <person name="Brillet L."/>
            <person name="Cabello-Hurtado F."/>
            <person name="Capella-Gutierrez S."/>
            <person name="Charrier B."/>
            <person name="Cladiere L."/>
            <person name="Cock J.M."/>
            <person name="Coelho S.M."/>
            <person name="Colleoni C."/>
            <person name="Czjzek M."/>
            <person name="Da Silva C."/>
            <person name="Delage L."/>
            <person name="Denoeud F."/>
            <person name="Deschamps P."/>
            <person name="Dittami S.M."/>
            <person name="Gabaldon T."/>
            <person name="Gachon C.M."/>
            <person name="Groisillier A."/>
            <person name="Herve C."/>
            <person name="Jabbari K."/>
            <person name="Katinka M."/>
            <person name="Kloareg B."/>
            <person name="Kowalczyk N."/>
            <person name="Labadie K."/>
            <person name="Leblanc C."/>
            <person name="Lopez P.J."/>
            <person name="McLachlan D.H."/>
            <person name="Meslet-Cladiere L."/>
            <person name="Moustafa A."/>
            <person name="Nehr Z."/>
            <person name="Nyvall Collen P."/>
            <person name="Panaud O."/>
            <person name="Partensky F."/>
            <person name="Poulain J."/>
            <person name="Rensing S.A."/>
            <person name="Rousvoal S."/>
            <person name="Samson G."/>
            <person name="Symeonidi A."/>
            <person name="Weissenbach J."/>
            <person name="Zambounis A."/>
            <person name="Wincker P."/>
            <person name="Boyen C."/>
        </authorList>
    </citation>
    <scope>NUCLEOTIDE SEQUENCE [LARGE SCALE GENOMIC DNA]</scope>
    <source>
        <strain evidence="8">cv. Stackhouse</strain>
    </source>
</reference>
<dbReference type="Pfam" id="PF18693">
    <property type="entry name" value="TRAM_2"/>
    <property type="match status" value="1"/>
</dbReference>
<protein>
    <recommendedName>
        <fullName evidence="6">Radical SAM core domain-containing protein</fullName>
    </recommendedName>
</protein>
<evidence type="ECO:0000256" key="3">
    <source>
        <dbReference type="ARBA" id="ARBA00022723"/>
    </source>
</evidence>
<dbReference type="OrthoDB" id="190098at2759"/>
<sequence>MPLQHISDRVLRRMNRPGRAHTEKLIGRLQDGIPGLALRTSFICGFPGETEEDHRELVNFVRSSRFNHAGFFPYSKEEGTPAATYDDQIPESVRQHRCDELSSIQQQIQEEIAAERVGTILDVIVDRVEDGHSIGRCRFDAPEIDGCVHILQKIEPGTLLKVRILGSSSFDLYGEPLV</sequence>
<evidence type="ECO:0000256" key="1">
    <source>
        <dbReference type="ARBA" id="ARBA00022485"/>
    </source>
</evidence>
<keyword evidence="4" id="KW-0408">Iron</keyword>
<proteinExistence type="predicted"/>
<dbReference type="PANTHER" id="PTHR43837:SF1">
    <property type="entry name" value="RIBOSOMAL PROTEIN US12 METHYLTHIOTRANSFERASE RIMO"/>
    <property type="match status" value="1"/>
</dbReference>
<dbReference type="RefSeq" id="XP_005711684.1">
    <property type="nucleotide sequence ID" value="XM_005711627.1"/>
</dbReference>
<keyword evidence="2" id="KW-0949">S-adenosyl-L-methionine</keyword>
<dbReference type="Gene3D" id="3.80.30.20">
    <property type="entry name" value="tm_1862 like domain"/>
    <property type="match status" value="1"/>
</dbReference>
<dbReference type="Proteomes" id="UP000012073">
    <property type="component" value="Unassembled WGS sequence"/>
</dbReference>
<keyword evidence="5" id="KW-0411">Iron-sulfur</keyword>
<dbReference type="InterPro" id="IPR023404">
    <property type="entry name" value="rSAM_horseshoe"/>
</dbReference>
<dbReference type="InterPro" id="IPR058240">
    <property type="entry name" value="rSAM_sf"/>
</dbReference>
<dbReference type="GO" id="GO:0051539">
    <property type="term" value="F:4 iron, 4 sulfur cluster binding"/>
    <property type="evidence" value="ECO:0007669"/>
    <property type="project" value="UniProtKB-KW"/>
</dbReference>
<evidence type="ECO:0000313" key="7">
    <source>
        <dbReference type="EMBL" id="CDF41390.1"/>
    </source>
</evidence>
<dbReference type="InterPro" id="IPR012340">
    <property type="entry name" value="NA-bd_OB-fold"/>
</dbReference>
<organism evidence="7 8">
    <name type="scientific">Chondrus crispus</name>
    <name type="common">Carrageen Irish moss</name>
    <name type="synonym">Polymorpha crispa</name>
    <dbReference type="NCBI Taxonomy" id="2769"/>
    <lineage>
        <taxon>Eukaryota</taxon>
        <taxon>Rhodophyta</taxon>
        <taxon>Florideophyceae</taxon>
        <taxon>Rhodymeniophycidae</taxon>
        <taxon>Gigartinales</taxon>
        <taxon>Gigartinaceae</taxon>
        <taxon>Chondrus</taxon>
    </lineage>
</organism>
<dbReference type="GeneID" id="17319399"/>
<keyword evidence="1" id="KW-0004">4Fe-4S</keyword>
<dbReference type="GO" id="GO:0035599">
    <property type="term" value="F:aspartic acid methylthiotransferase activity"/>
    <property type="evidence" value="ECO:0007669"/>
    <property type="project" value="TreeGrafter"/>
</dbReference>
<dbReference type="PhylomeDB" id="R7QVP3"/>
<dbReference type="Gramene" id="CDF41390">
    <property type="protein sequence ID" value="CDF41390"/>
    <property type="gene ID" value="CHC_T00007982001"/>
</dbReference>
<dbReference type="InterPro" id="IPR005840">
    <property type="entry name" value="Ribosomal_uS12_MeSTrfase_RimO"/>
</dbReference>
<dbReference type="GO" id="GO:0005829">
    <property type="term" value="C:cytosol"/>
    <property type="evidence" value="ECO:0007669"/>
    <property type="project" value="TreeGrafter"/>
</dbReference>
<dbReference type="AlphaFoldDB" id="R7QVP3"/>
<evidence type="ECO:0000256" key="2">
    <source>
        <dbReference type="ARBA" id="ARBA00022691"/>
    </source>
</evidence>
<gene>
    <name evidence="7" type="ORF">CHC_T00007982001</name>
</gene>
<dbReference type="EMBL" id="HG002370">
    <property type="protein sequence ID" value="CDF41390.1"/>
    <property type="molecule type" value="Genomic_DNA"/>
</dbReference>
<accession>R7QVP3</accession>
<dbReference type="InterPro" id="IPR007197">
    <property type="entry name" value="rSAM"/>
</dbReference>
<dbReference type="SUPFAM" id="SSF102114">
    <property type="entry name" value="Radical SAM enzymes"/>
    <property type="match status" value="1"/>
</dbReference>
<dbReference type="GO" id="GO:0046872">
    <property type="term" value="F:metal ion binding"/>
    <property type="evidence" value="ECO:0007669"/>
    <property type="project" value="UniProtKB-KW"/>
</dbReference>
<dbReference type="KEGG" id="ccp:CHC_T00007982001"/>
<dbReference type="STRING" id="2769.R7QVP3"/>
<evidence type="ECO:0000313" key="8">
    <source>
        <dbReference type="Proteomes" id="UP000012073"/>
    </source>
</evidence>